<dbReference type="EMBL" id="LFVZ01000010">
    <property type="protein sequence ID" value="KTW27339.1"/>
    <property type="molecule type" value="Genomic_DNA"/>
</dbReference>
<feature type="compositionally biased region" description="Basic and acidic residues" evidence="1">
    <location>
        <begin position="541"/>
        <end position="557"/>
    </location>
</feature>
<name>A0A0W4ZG32_PNEC8</name>
<dbReference type="OrthoDB" id="5416983at2759"/>
<reference evidence="3" key="1">
    <citation type="journal article" date="2016" name="Nat. Commun.">
        <title>Genome analysis of three Pneumocystis species reveals adaptation mechanisms to life exclusively in mammalian hosts.</title>
        <authorList>
            <person name="Ma L."/>
            <person name="Chen Z."/>
            <person name="Huang D.W."/>
            <person name="Kutty G."/>
            <person name="Ishihara M."/>
            <person name="Wang H."/>
            <person name="Abouelleil A."/>
            <person name="Bishop L."/>
            <person name="Davey E."/>
            <person name="Deng R."/>
            <person name="Deng X."/>
            <person name="Fan L."/>
            <person name="Fantoni G."/>
            <person name="Fitzgerald M."/>
            <person name="Gogineni E."/>
            <person name="Goldberg J.M."/>
            <person name="Handley G."/>
            <person name="Hu X."/>
            <person name="Huber C."/>
            <person name="Jiao X."/>
            <person name="Jones K."/>
            <person name="Levin J.Z."/>
            <person name="Liu Y."/>
            <person name="Macdonald P."/>
            <person name="Melnikov A."/>
            <person name="Raley C."/>
            <person name="Sassi M."/>
            <person name="Sherman B.T."/>
            <person name="Song X."/>
            <person name="Sykes S."/>
            <person name="Tran B."/>
            <person name="Walsh L."/>
            <person name="Xia Y."/>
            <person name="Yang J."/>
            <person name="Young S."/>
            <person name="Zeng Q."/>
            <person name="Zheng X."/>
            <person name="Stephens R."/>
            <person name="Nusbaum C."/>
            <person name="Birren B.W."/>
            <person name="Azadi P."/>
            <person name="Lempicki R.A."/>
            <person name="Cuomo C.A."/>
            <person name="Kovacs J.A."/>
        </authorList>
    </citation>
    <scope>NUCLEOTIDE SEQUENCE [LARGE SCALE GENOMIC DNA]</scope>
    <source>
        <strain evidence="3">B80</strain>
    </source>
</reference>
<dbReference type="RefSeq" id="XP_018225381.1">
    <property type="nucleotide sequence ID" value="XM_018370869.1"/>
</dbReference>
<feature type="compositionally biased region" description="Basic and acidic residues" evidence="1">
    <location>
        <begin position="893"/>
        <end position="907"/>
    </location>
</feature>
<feature type="compositionally biased region" description="Polar residues" evidence="1">
    <location>
        <begin position="796"/>
        <end position="811"/>
    </location>
</feature>
<comment type="caution">
    <text evidence="2">The sequence shown here is derived from an EMBL/GenBank/DDBJ whole genome shotgun (WGS) entry which is preliminary data.</text>
</comment>
<feature type="compositionally biased region" description="Low complexity" evidence="1">
    <location>
        <begin position="1001"/>
        <end position="1035"/>
    </location>
</feature>
<gene>
    <name evidence="2" type="ORF">T552_02322</name>
</gene>
<feature type="compositionally biased region" description="Polar residues" evidence="1">
    <location>
        <begin position="866"/>
        <end position="892"/>
    </location>
</feature>
<feature type="compositionally biased region" description="Polar residues" evidence="1">
    <location>
        <begin position="940"/>
        <end position="949"/>
    </location>
</feature>
<dbReference type="Proteomes" id="UP000054454">
    <property type="component" value="Unassembled WGS sequence"/>
</dbReference>
<evidence type="ECO:0000313" key="2">
    <source>
        <dbReference type="EMBL" id="KTW27339.1"/>
    </source>
</evidence>
<feature type="compositionally biased region" description="Polar residues" evidence="1">
    <location>
        <begin position="908"/>
        <end position="919"/>
    </location>
</feature>
<feature type="compositionally biased region" description="Basic residues" evidence="1">
    <location>
        <begin position="220"/>
        <end position="252"/>
    </location>
</feature>
<feature type="region of interest" description="Disordered" evidence="1">
    <location>
        <begin position="357"/>
        <end position="380"/>
    </location>
</feature>
<feature type="compositionally biased region" description="Basic and acidic residues" evidence="1">
    <location>
        <begin position="712"/>
        <end position="736"/>
    </location>
</feature>
<proteinExistence type="predicted"/>
<feature type="compositionally biased region" description="Polar residues" evidence="1">
    <location>
        <begin position="820"/>
        <end position="840"/>
    </location>
</feature>
<dbReference type="AlphaFoldDB" id="A0A0W4ZG32"/>
<feature type="region of interest" description="Disordered" evidence="1">
    <location>
        <begin position="712"/>
        <end position="1080"/>
    </location>
</feature>
<dbReference type="VEuPathDB" id="FungiDB:T552_02322"/>
<accession>A0A0W4ZG32</accession>
<keyword evidence="3" id="KW-1185">Reference proteome</keyword>
<feature type="compositionally biased region" description="Low complexity" evidence="1">
    <location>
        <begin position="486"/>
        <end position="497"/>
    </location>
</feature>
<feature type="compositionally biased region" description="Low complexity" evidence="1">
    <location>
        <begin position="1044"/>
        <end position="1080"/>
    </location>
</feature>
<sequence length="1245" mass="139187">MTSDVNVTGETADDKEDNRTLRAFAIKNSNALQESLEGTGREEDSEEALVETIHESSDAYITHTYEGLGLEEEYEDCIVDDEVFSMLLEESRPNQAGKSEIIRGLRERGLEESKQAVQKVETEQEGIEEIEEVEGVVEVEKEQKEIGLLASVGLNEIKEEERGIFEEKENSMNIQVKQEGNSVLEKAENGFNLGREEMIGEMSKERVRSRSELGLEKPGPRSRSRARSRSRSRVRSRSRTRSRSRSRPGSRSKVKENEMDIDKGKLGEESLEGSVGETMIREGTSGENQTCGISNVSAVPHIFAFKKPKLKSASINREFLNKAPIAPVTNVIKTSGMPMEKGGAIFARRGSFLQASTSTTAQTNPGKPRLTTKISSPAPYSLGGHQESVTMKSLNGKSVAPKTSGLGQNSAPVWGRNKKPLVREYTDEELSSMHGIHLVHRLSATSDDDKPGKWDEMDDDETDWSDTIEFADGTKFTLPHEDHTASSVQVESNVESEGQIVTPTSHTEPAEQTEPTESVESTVRTPTETLETTETTVSQETCDKHISKEERFGEEHYDRTWNSQRSVVPQIYNVNTGKFDIVDDSTKNGSRRAGRRASTENKARVGYNISLLSRHRASTQLRKEETIETYESKPYKPLSIIGNESRRRSQGLSEDSDISSRNLPQHSATTMGLTSTVKSSLSHFTQPYDPMIEDIETYQRAIMTEAKEKARLRREEEEMERKMQQERAKKKAEELAKLAQKPKLPETTPSKENDTSTNAPVSSQQQQQQQQQESITPDPNDSKTIGKPKERKKDLFNSSHSHTKTTITQTHKVIPKPNQPEMNMNESRSSETNVDNTSESTLKKEPLTIPSEPLSHSEKNEESLEANKQTPIDSKQKYSKSLHTSNQSNINDNWRKEHTNIPEKNPDKTCTSLDNTPTLEESKDSSDTPLFSSEKKESEPSTANNDSNKSSPSHSRTSSRFFPTAIQTELEQSDNHSKTEETDSPAPESLEKQNILPSKESSNTTDQSTQTDCSNTKPHASPQSPQTSQTAPTQPLRRLSNTKTASTTSTIPPTSPTAPSIHLESNGSNSTRNSTRPSTRSFDDVMEQLARAGNFAQNNEKFASYLSNSKTQKNYIDGLSVTTISPLEFEKYPKSAINVSLHSLNHSNESFNMSSLSIIDENDTKPFVNLPASSHTHTERQSPKNPKYFEPSQHTIDITLYDEQEIDTLRLYLPETSPRNIKIKPSSTFLYKKLQKSKQTSIYNS</sequence>
<protein>
    <submittedName>
        <fullName evidence="2">Uncharacterized protein</fullName>
    </submittedName>
</protein>
<feature type="region of interest" description="Disordered" evidence="1">
    <location>
        <begin position="483"/>
        <end position="557"/>
    </location>
</feature>
<feature type="region of interest" description="Disordered" evidence="1">
    <location>
        <begin position="1171"/>
        <end position="1190"/>
    </location>
</feature>
<dbReference type="GeneID" id="28937072"/>
<evidence type="ECO:0000256" key="1">
    <source>
        <dbReference type="SAM" id="MobiDB-lite"/>
    </source>
</evidence>
<feature type="compositionally biased region" description="Low complexity" evidence="1">
    <location>
        <begin position="950"/>
        <end position="964"/>
    </location>
</feature>
<feature type="compositionally biased region" description="Low complexity" evidence="1">
    <location>
        <begin position="522"/>
        <end position="540"/>
    </location>
</feature>
<evidence type="ECO:0000313" key="3">
    <source>
        <dbReference type="Proteomes" id="UP000054454"/>
    </source>
</evidence>
<feature type="compositionally biased region" description="Polar residues" evidence="1">
    <location>
        <begin position="659"/>
        <end position="674"/>
    </location>
</feature>
<feature type="compositionally biased region" description="Basic and acidic residues" evidence="1">
    <location>
        <begin position="194"/>
        <end position="219"/>
    </location>
</feature>
<feature type="compositionally biased region" description="Basic and acidic residues" evidence="1">
    <location>
        <begin position="253"/>
        <end position="268"/>
    </location>
</feature>
<organism evidence="2 3">
    <name type="scientific">Pneumocystis carinii (strain B80)</name>
    <name type="common">Rat pneumocystis pneumonia agent</name>
    <name type="synonym">Pneumocystis carinii f. sp. carinii</name>
    <dbReference type="NCBI Taxonomy" id="1408658"/>
    <lineage>
        <taxon>Eukaryota</taxon>
        <taxon>Fungi</taxon>
        <taxon>Dikarya</taxon>
        <taxon>Ascomycota</taxon>
        <taxon>Taphrinomycotina</taxon>
        <taxon>Pneumocystomycetes</taxon>
        <taxon>Pneumocystaceae</taxon>
        <taxon>Pneumocystis</taxon>
    </lineage>
</organism>
<feature type="compositionally biased region" description="Low complexity" evidence="1">
    <location>
        <begin position="737"/>
        <end position="746"/>
    </location>
</feature>
<feature type="region of interest" description="Disordered" evidence="1">
    <location>
        <begin position="176"/>
        <end position="270"/>
    </location>
</feature>
<feature type="compositionally biased region" description="Polar residues" evidence="1">
    <location>
        <begin position="773"/>
        <end position="783"/>
    </location>
</feature>
<feature type="region of interest" description="Disordered" evidence="1">
    <location>
        <begin position="638"/>
        <end position="674"/>
    </location>
</feature>